<keyword evidence="4" id="KW-1185">Reference proteome</keyword>
<organism evidence="3 4">
    <name type="scientific">Pseudolycoriella hygida</name>
    <dbReference type="NCBI Taxonomy" id="35572"/>
    <lineage>
        <taxon>Eukaryota</taxon>
        <taxon>Metazoa</taxon>
        <taxon>Ecdysozoa</taxon>
        <taxon>Arthropoda</taxon>
        <taxon>Hexapoda</taxon>
        <taxon>Insecta</taxon>
        <taxon>Pterygota</taxon>
        <taxon>Neoptera</taxon>
        <taxon>Endopterygota</taxon>
        <taxon>Diptera</taxon>
        <taxon>Nematocera</taxon>
        <taxon>Sciaroidea</taxon>
        <taxon>Sciaridae</taxon>
        <taxon>Pseudolycoriella</taxon>
    </lineage>
</organism>
<keyword evidence="2" id="KW-0732">Signal</keyword>
<name>A0A9Q0MJ41_9DIPT</name>
<proteinExistence type="predicted"/>
<feature type="region of interest" description="Disordered" evidence="1">
    <location>
        <begin position="208"/>
        <end position="233"/>
    </location>
</feature>
<comment type="caution">
    <text evidence="3">The sequence shown here is derived from an EMBL/GenBank/DDBJ whole genome shotgun (WGS) entry which is preliminary data.</text>
</comment>
<reference evidence="3" key="1">
    <citation type="submission" date="2022-07" db="EMBL/GenBank/DDBJ databases">
        <authorList>
            <person name="Trinca V."/>
            <person name="Uliana J.V.C."/>
            <person name="Torres T.T."/>
            <person name="Ward R.J."/>
            <person name="Monesi N."/>
        </authorList>
    </citation>
    <scope>NUCLEOTIDE SEQUENCE</scope>
    <source>
        <strain evidence="3">HSMRA1968</strain>
        <tissue evidence="3">Whole embryos</tissue>
    </source>
</reference>
<feature type="region of interest" description="Disordered" evidence="1">
    <location>
        <begin position="80"/>
        <end position="99"/>
    </location>
</feature>
<gene>
    <name evidence="3" type="ORF">Bhyg_16396</name>
</gene>
<evidence type="ECO:0000313" key="3">
    <source>
        <dbReference type="EMBL" id="KAJ6625034.1"/>
    </source>
</evidence>
<feature type="signal peptide" evidence="2">
    <location>
        <begin position="1"/>
        <end position="20"/>
    </location>
</feature>
<dbReference type="EMBL" id="WJQU01003418">
    <property type="protein sequence ID" value="KAJ6625034.1"/>
    <property type="molecule type" value="Genomic_DNA"/>
</dbReference>
<protein>
    <submittedName>
        <fullName evidence="3">Uncharacterized protein</fullName>
    </submittedName>
</protein>
<dbReference type="AlphaFoldDB" id="A0A9Q0MJ41"/>
<accession>A0A9Q0MJ41</accession>
<evidence type="ECO:0000256" key="1">
    <source>
        <dbReference type="SAM" id="MobiDB-lite"/>
    </source>
</evidence>
<dbReference type="Proteomes" id="UP001151699">
    <property type="component" value="Unassembled WGS sequence"/>
</dbReference>
<sequence length="233" mass="27984">MASQFIYLVILILFFSRTSQTYFLTEDLETNLPDRLRDPIDENWQDKRSISNGFSDFYKKSYNSRDKESTYFDHKNNEAETKVENEVEKSDQLEKRENEPLRDNEIRQILSEFSESDRNALDSLINDESLDKRQFLKQNFENGYHLNKRNNYKVLCTGRRCERRDEHNHCPCPEKIDANRKLKFKRHSTSRENILQAKISLLKDNYKRSSEMRSLEDSAKRKYRKQDDGNTDR</sequence>
<dbReference type="OrthoDB" id="10533264at2759"/>
<evidence type="ECO:0000313" key="4">
    <source>
        <dbReference type="Proteomes" id="UP001151699"/>
    </source>
</evidence>
<feature type="chain" id="PRO_5040401397" evidence="2">
    <location>
        <begin position="21"/>
        <end position="233"/>
    </location>
</feature>
<evidence type="ECO:0000256" key="2">
    <source>
        <dbReference type="SAM" id="SignalP"/>
    </source>
</evidence>